<protein>
    <submittedName>
        <fullName evidence="1">Uncharacterized protein</fullName>
    </submittedName>
</protein>
<accession>A0A1T2L0C4</accession>
<dbReference type="EMBL" id="MPRK01000174">
    <property type="protein sequence ID" value="OOZ38514.1"/>
    <property type="molecule type" value="Genomic_DNA"/>
</dbReference>
<proteinExistence type="predicted"/>
<evidence type="ECO:0000313" key="1">
    <source>
        <dbReference type="EMBL" id="OOZ38514.1"/>
    </source>
</evidence>
<keyword evidence="2" id="KW-1185">Reference proteome</keyword>
<dbReference type="AlphaFoldDB" id="A0A1T2L0C4"/>
<evidence type="ECO:0000313" key="2">
    <source>
        <dbReference type="Proteomes" id="UP000190198"/>
    </source>
</evidence>
<gene>
    <name evidence="1" type="ORF">BOW52_08405</name>
</gene>
<comment type="caution">
    <text evidence="1">The sequence shown here is derived from an EMBL/GenBank/DDBJ whole genome shotgun (WGS) entry which is preliminary data.</text>
</comment>
<name>A0A1T2L0C4_9GAMM</name>
<reference evidence="1 2" key="1">
    <citation type="submission" date="2016-11" db="EMBL/GenBank/DDBJ databases">
        <title>Mixed transmission modes and dynamic genome evolution in an obligate animal-bacterial symbiosis.</title>
        <authorList>
            <person name="Russell S.L."/>
            <person name="Corbett-Detig R.B."/>
            <person name="Cavanaugh C.M."/>
        </authorList>
    </citation>
    <scope>NUCLEOTIDE SEQUENCE [LARGE SCALE GENOMIC DNA]</scope>
    <source>
        <strain evidence="1">Sp-SM6</strain>
    </source>
</reference>
<dbReference type="RefSeq" id="WP_078477305.1">
    <property type="nucleotide sequence ID" value="NZ_MPRK01000174.1"/>
</dbReference>
<sequence length="197" mass="21460">MPIKKSALILLYLVCVQPGHTWADKSSGTELAPSLDAKKQITSPIKKPIKQSGRFTAEKYVIPKLEVDPSTLPPAEPKSYFIELTKDCASSGSPCWLEASLFPFPIPGGTVRFLENVNSGISLWFAYPGYNASHAPSSYAGVTVSPGQEFDPVILGYPGNMGMINPAIRVSAVALCQQNEQHVPCAYENAYLRVLWE</sequence>
<organism evidence="1 2">
    <name type="scientific">Solemya elarraichensis gill symbiont</name>
    <dbReference type="NCBI Taxonomy" id="1918949"/>
    <lineage>
        <taxon>Bacteria</taxon>
        <taxon>Pseudomonadati</taxon>
        <taxon>Pseudomonadota</taxon>
        <taxon>Gammaproteobacteria</taxon>
        <taxon>sulfur-oxidizing symbionts</taxon>
    </lineage>
</organism>
<dbReference type="Proteomes" id="UP000190198">
    <property type="component" value="Unassembled WGS sequence"/>
</dbReference>